<dbReference type="Pfam" id="PF14192">
    <property type="entry name" value="DUF4314"/>
    <property type="match status" value="1"/>
</dbReference>
<evidence type="ECO:0000313" key="2">
    <source>
        <dbReference type="EMBL" id="MCB8562694.1"/>
    </source>
</evidence>
<comment type="caution">
    <text evidence="2">The sequence shown here is derived from an EMBL/GenBank/DDBJ whole genome shotgun (WGS) entry which is preliminary data.</text>
</comment>
<dbReference type="EMBL" id="JAJDKQ010000028">
    <property type="protein sequence ID" value="MCB8562694.1"/>
    <property type="molecule type" value="Genomic_DNA"/>
</dbReference>
<reference evidence="2" key="1">
    <citation type="submission" date="2021-10" db="EMBL/GenBank/DDBJ databases">
        <title>Collection of gut derived symbiotic bacterial strains cultured from healthy donors.</title>
        <authorList>
            <person name="Lin H."/>
            <person name="Littmann E."/>
            <person name="Kohout C."/>
            <person name="Pamer E.G."/>
        </authorList>
    </citation>
    <scope>NUCLEOTIDE SEQUENCE</scope>
    <source>
        <strain evidence="2">DFI.5.2</strain>
    </source>
</reference>
<dbReference type="AlphaFoldDB" id="A0AAW4VMK0"/>
<evidence type="ECO:0000259" key="1">
    <source>
        <dbReference type="Pfam" id="PF14192"/>
    </source>
</evidence>
<dbReference type="InterPro" id="IPR025463">
    <property type="entry name" value="DUF4314"/>
</dbReference>
<proteinExistence type="predicted"/>
<feature type="domain" description="DUF4314" evidence="1">
    <location>
        <begin position="3"/>
        <end position="64"/>
    </location>
</feature>
<dbReference type="RefSeq" id="WP_118487009.1">
    <property type="nucleotide sequence ID" value="NZ_JAJDKQ010000028.1"/>
</dbReference>
<accession>A0AAW4VMK0</accession>
<organism evidence="2 3">
    <name type="scientific">Faecalibacillus intestinalis</name>
    <dbReference type="NCBI Taxonomy" id="1982626"/>
    <lineage>
        <taxon>Bacteria</taxon>
        <taxon>Bacillati</taxon>
        <taxon>Bacillota</taxon>
        <taxon>Erysipelotrichia</taxon>
        <taxon>Erysipelotrichales</taxon>
        <taxon>Coprobacillaceae</taxon>
        <taxon>Faecalibacillus</taxon>
    </lineage>
</organism>
<evidence type="ECO:0000313" key="3">
    <source>
        <dbReference type="Proteomes" id="UP001197827"/>
    </source>
</evidence>
<sequence length="77" mass="8792">MNFKEKYPKGTKIKCIKLEDSFNPVPSGTVGTVEYVDDANQIHMNWENGSSLALIPELDEFEVIERKPKHKSKGVER</sequence>
<name>A0AAW4VMK0_9FIRM</name>
<protein>
    <submittedName>
        <fullName evidence="2">DUF4314 domain-containing protein</fullName>
    </submittedName>
</protein>
<dbReference type="Proteomes" id="UP001197827">
    <property type="component" value="Unassembled WGS sequence"/>
</dbReference>
<gene>
    <name evidence="2" type="ORF">LJD74_11920</name>
</gene>